<accession>A0ABQ8SHX8</accession>
<comment type="caution">
    <text evidence="1">The sequence shown here is derived from an EMBL/GenBank/DDBJ whole genome shotgun (WGS) entry which is preliminary data.</text>
</comment>
<dbReference type="EMBL" id="JAJSOF020000027">
    <property type="protein sequence ID" value="KAJ4433489.1"/>
    <property type="molecule type" value="Genomic_DNA"/>
</dbReference>
<organism evidence="1 2">
    <name type="scientific">Periplaneta americana</name>
    <name type="common">American cockroach</name>
    <name type="synonym">Blatta americana</name>
    <dbReference type="NCBI Taxonomy" id="6978"/>
    <lineage>
        <taxon>Eukaryota</taxon>
        <taxon>Metazoa</taxon>
        <taxon>Ecdysozoa</taxon>
        <taxon>Arthropoda</taxon>
        <taxon>Hexapoda</taxon>
        <taxon>Insecta</taxon>
        <taxon>Pterygota</taxon>
        <taxon>Neoptera</taxon>
        <taxon>Polyneoptera</taxon>
        <taxon>Dictyoptera</taxon>
        <taxon>Blattodea</taxon>
        <taxon>Blattoidea</taxon>
        <taxon>Blattidae</taxon>
        <taxon>Blattinae</taxon>
        <taxon>Periplaneta</taxon>
    </lineage>
</organism>
<name>A0ABQ8SHX8_PERAM</name>
<reference evidence="1 2" key="1">
    <citation type="journal article" date="2022" name="Allergy">
        <title>Genome assembly and annotation of Periplaneta americana reveal a comprehensive cockroach allergen profile.</title>
        <authorList>
            <person name="Wang L."/>
            <person name="Xiong Q."/>
            <person name="Saelim N."/>
            <person name="Wang L."/>
            <person name="Nong W."/>
            <person name="Wan A.T."/>
            <person name="Shi M."/>
            <person name="Liu X."/>
            <person name="Cao Q."/>
            <person name="Hui J.H.L."/>
            <person name="Sookrung N."/>
            <person name="Leung T.F."/>
            <person name="Tungtrongchitr A."/>
            <person name="Tsui S.K.W."/>
        </authorList>
    </citation>
    <scope>NUCLEOTIDE SEQUENCE [LARGE SCALE GENOMIC DNA]</scope>
    <source>
        <strain evidence="1">PWHHKU_190912</strain>
    </source>
</reference>
<proteinExistence type="predicted"/>
<evidence type="ECO:0000313" key="1">
    <source>
        <dbReference type="EMBL" id="KAJ4433489.1"/>
    </source>
</evidence>
<keyword evidence="2" id="KW-1185">Reference proteome</keyword>
<gene>
    <name evidence="1" type="ORF">ANN_15793</name>
</gene>
<evidence type="ECO:0000313" key="2">
    <source>
        <dbReference type="Proteomes" id="UP001148838"/>
    </source>
</evidence>
<dbReference type="Proteomes" id="UP001148838">
    <property type="component" value="Unassembled WGS sequence"/>
</dbReference>
<sequence length="74" mass="7787">MAGLCEGGNEPSGSLKAICKFRNLSPCYRRTEPFSTRNIAASVNPPSSLARGARMGRLPCAPLTGDTVADSNDM</sequence>
<protein>
    <submittedName>
        <fullName evidence="1">Uncharacterized protein</fullName>
    </submittedName>
</protein>